<protein>
    <submittedName>
        <fullName evidence="1">Uncharacterized protein</fullName>
    </submittedName>
</protein>
<accession>A0AA36CKF2</accession>
<evidence type="ECO:0000313" key="1">
    <source>
        <dbReference type="EMBL" id="CAJ0569685.1"/>
    </source>
</evidence>
<dbReference type="EMBL" id="CATQJA010002096">
    <property type="protein sequence ID" value="CAJ0569685.1"/>
    <property type="molecule type" value="Genomic_DNA"/>
</dbReference>
<reference evidence="1" key="1">
    <citation type="submission" date="2023-06" db="EMBL/GenBank/DDBJ databases">
        <authorList>
            <person name="Delattre M."/>
        </authorList>
    </citation>
    <scope>NUCLEOTIDE SEQUENCE</scope>
    <source>
        <strain evidence="1">AF72</strain>
    </source>
</reference>
<organism evidence="1 2">
    <name type="scientific">Mesorhabditis spiculigera</name>
    <dbReference type="NCBI Taxonomy" id="96644"/>
    <lineage>
        <taxon>Eukaryota</taxon>
        <taxon>Metazoa</taxon>
        <taxon>Ecdysozoa</taxon>
        <taxon>Nematoda</taxon>
        <taxon>Chromadorea</taxon>
        <taxon>Rhabditida</taxon>
        <taxon>Rhabditina</taxon>
        <taxon>Rhabditomorpha</taxon>
        <taxon>Rhabditoidea</taxon>
        <taxon>Rhabditidae</taxon>
        <taxon>Mesorhabditinae</taxon>
        <taxon>Mesorhabditis</taxon>
    </lineage>
</organism>
<gene>
    <name evidence="1" type="ORF">MSPICULIGERA_LOCUS8154</name>
</gene>
<sequence>MRQPLRVVGTTRRELATSTAMYYQMETKDRVRNSAGSEKTDEKIVGLHSEWMFAKQALYPRTSEEHQLKTATRHTYATAQ</sequence>
<keyword evidence="2" id="KW-1185">Reference proteome</keyword>
<proteinExistence type="predicted"/>
<dbReference type="Proteomes" id="UP001177023">
    <property type="component" value="Unassembled WGS sequence"/>
</dbReference>
<evidence type="ECO:0000313" key="2">
    <source>
        <dbReference type="Proteomes" id="UP001177023"/>
    </source>
</evidence>
<feature type="non-terminal residue" evidence="1">
    <location>
        <position position="1"/>
    </location>
</feature>
<dbReference type="AlphaFoldDB" id="A0AA36CKF2"/>
<comment type="caution">
    <text evidence="1">The sequence shown here is derived from an EMBL/GenBank/DDBJ whole genome shotgun (WGS) entry which is preliminary data.</text>
</comment>
<name>A0AA36CKF2_9BILA</name>